<protein>
    <submittedName>
        <fullName evidence="1">Uncharacterized protein</fullName>
    </submittedName>
</protein>
<gene>
    <name evidence="1" type="ORF">QFC19_004180</name>
</gene>
<evidence type="ECO:0000313" key="1">
    <source>
        <dbReference type="EMBL" id="KAJ9104046.1"/>
    </source>
</evidence>
<dbReference type="EMBL" id="JASBWR010000043">
    <property type="protein sequence ID" value="KAJ9104046.1"/>
    <property type="molecule type" value="Genomic_DNA"/>
</dbReference>
<proteinExistence type="predicted"/>
<name>A0ACC2VY44_9TREE</name>
<evidence type="ECO:0000313" key="2">
    <source>
        <dbReference type="Proteomes" id="UP001241377"/>
    </source>
</evidence>
<reference evidence="1" key="1">
    <citation type="submission" date="2023-04" db="EMBL/GenBank/DDBJ databases">
        <title>Draft Genome sequencing of Naganishia species isolated from polar environments using Oxford Nanopore Technology.</title>
        <authorList>
            <person name="Leo P."/>
            <person name="Venkateswaran K."/>
        </authorList>
    </citation>
    <scope>NUCLEOTIDE SEQUENCE</scope>
    <source>
        <strain evidence="1">MNA-CCFEE 5261</strain>
    </source>
</reference>
<keyword evidence="2" id="KW-1185">Reference proteome</keyword>
<comment type="caution">
    <text evidence="1">The sequence shown here is derived from an EMBL/GenBank/DDBJ whole genome shotgun (WGS) entry which is preliminary data.</text>
</comment>
<sequence>MDSAPLTPAGSTRKTNSGFGATASRTSPPRMPVPFRPAAPILMFPPYSVFKWQRKWVVPAGMPQGTTYKVLKWVKTAEKARLTPISADINSLDDAEDVDMDGEGGEGEGDEQDDEEMAKPGDESAPVDISMDLDESQQLSRPQSARIEDISSSATAVTKDEPSMNGDSKVATTLEDMSPIQVPGMTTVNAPKSPDNSPPRLEEEDAKTVTESAPVQDGVPPQGPALTDGTPSTTEPSAMPGSPDLGKSATKVTLPNVDDIAPSVLVDAPAAAESASIDVDVEQQLERPEDSTVALALPVPSSIAMPSPPSNPLEILEQSDANPPIEPSSPGMDAQVTDTRATSETSFEPPVPPTSMQNATAISMSLDAETPTPPIQRSRTPSPSPERLEEFRQAEAAAEPTLTVPGNLPSPSPQPDPVSITSPAAVPSNAVEGTVSGSHVASVQLGGGATGTEPGQVTMEATHMQDAGQVTMEGEADPGKSLGEGDPVGVNGEEEFADEDIRRAGSDTPRLSQDGNDLEQSETKEKSEQ</sequence>
<dbReference type="Proteomes" id="UP001241377">
    <property type="component" value="Unassembled WGS sequence"/>
</dbReference>
<organism evidence="1 2">
    <name type="scientific">Naganishia cerealis</name>
    <dbReference type="NCBI Taxonomy" id="610337"/>
    <lineage>
        <taxon>Eukaryota</taxon>
        <taxon>Fungi</taxon>
        <taxon>Dikarya</taxon>
        <taxon>Basidiomycota</taxon>
        <taxon>Agaricomycotina</taxon>
        <taxon>Tremellomycetes</taxon>
        <taxon>Filobasidiales</taxon>
        <taxon>Filobasidiaceae</taxon>
        <taxon>Naganishia</taxon>
    </lineage>
</organism>
<accession>A0ACC2VY44</accession>